<dbReference type="Gene3D" id="1.25.40.10">
    <property type="entry name" value="Tetratricopeptide repeat domain"/>
    <property type="match status" value="1"/>
</dbReference>
<dbReference type="Pfam" id="PF13181">
    <property type="entry name" value="TPR_8"/>
    <property type="match status" value="1"/>
</dbReference>
<name>A0ABY8NDM7_9GAMM</name>
<dbReference type="InterPro" id="IPR013105">
    <property type="entry name" value="TPR_2"/>
</dbReference>
<dbReference type="PROSITE" id="PS50005">
    <property type="entry name" value="TPR"/>
    <property type="match status" value="2"/>
</dbReference>
<dbReference type="SUPFAM" id="SSF48452">
    <property type="entry name" value="TPR-like"/>
    <property type="match status" value="1"/>
</dbReference>
<proteinExistence type="predicted"/>
<dbReference type="InterPro" id="IPR019734">
    <property type="entry name" value="TPR_rpt"/>
</dbReference>
<accession>A0ABY8NDM7</accession>
<dbReference type="RefSeq" id="WP_280320303.1">
    <property type="nucleotide sequence ID" value="NZ_CP118605.1"/>
</dbReference>
<evidence type="ECO:0000256" key="2">
    <source>
        <dbReference type="ARBA" id="ARBA00022737"/>
    </source>
</evidence>
<sequence>MSLAEMAHLAQQQLVEQRDQEAYQTLATLLKCDPSNANAYYLLSHIAHKFRNYSKEVELLSQALRLEPDSLRYKVFLARAMAFYGDGNRAKSALDQIDLSLIEDVDLVDAVATTYNRLYLYTEACRGYEKLVGMKGISASSWFNLGICYKYVGKFSKSREALLQAIALQPNYYKAQAALSSLGGCDADDARIRALRELLEQAPGNDSRLHIGHALARELERAGHYSESIDVLNKAKSPEKVRLSYAFSSDQSVFAKVHQNLVAIKSPSNHKVQTVKDIFIVGMPRTGTTLLDRILSGLAGVVSGGELYNFNMAFKKVMNLNGREFASPTDLEINNASKFKQIGDLYEETTAYLRTGKVLTNKLPVNFLYAQQIMESLPDSIIICLDRHPLDTIVGNFRQLFSFDDAAYRYTLDLQDIAKYYLSFKQLTECLADVYRKRFYVLNYEMLVSSPETEVRKLLSFCGLPWEPGCLNIEANHTPVATASSVQVREGIHSKSIGQWRRYQGCLSEAAAILLDGRISL</sequence>
<dbReference type="InterPro" id="IPR027417">
    <property type="entry name" value="P-loop_NTPase"/>
</dbReference>
<keyword evidence="1" id="KW-0808">Transferase</keyword>
<evidence type="ECO:0000313" key="5">
    <source>
        <dbReference type="EMBL" id="WGL16509.1"/>
    </source>
</evidence>
<reference evidence="5 6" key="1">
    <citation type="submission" date="2023-02" db="EMBL/GenBank/DDBJ databases">
        <title>Description and genomic characterization of Microbulbifer bruguierae sp. nov., isolated from the sediment of mangrove plant Bruguiera sexangula.</title>
        <authorList>
            <person name="Long M."/>
        </authorList>
    </citation>
    <scope>NUCLEOTIDE SEQUENCE [LARGE SCALE GENOMIC DNA]</scope>
    <source>
        <strain evidence="5 6">H12</strain>
    </source>
</reference>
<dbReference type="InterPro" id="IPR026634">
    <property type="entry name" value="TPST-like"/>
</dbReference>
<keyword evidence="3 4" id="KW-0802">TPR repeat</keyword>
<evidence type="ECO:0000256" key="3">
    <source>
        <dbReference type="ARBA" id="ARBA00022803"/>
    </source>
</evidence>
<dbReference type="PANTHER" id="PTHR12788">
    <property type="entry name" value="PROTEIN-TYROSINE SULFOTRANSFERASE 2"/>
    <property type="match status" value="1"/>
</dbReference>
<gene>
    <name evidence="5" type="ORF">PVT68_17315</name>
</gene>
<evidence type="ECO:0000256" key="1">
    <source>
        <dbReference type="ARBA" id="ARBA00022679"/>
    </source>
</evidence>
<evidence type="ECO:0000313" key="6">
    <source>
        <dbReference type="Proteomes" id="UP001236500"/>
    </source>
</evidence>
<dbReference type="PANTHER" id="PTHR12788:SF10">
    <property type="entry name" value="PROTEIN-TYROSINE SULFOTRANSFERASE"/>
    <property type="match status" value="1"/>
</dbReference>
<evidence type="ECO:0000256" key="4">
    <source>
        <dbReference type="PROSITE-ProRule" id="PRU00339"/>
    </source>
</evidence>
<feature type="repeat" description="TPR" evidence="4">
    <location>
        <begin position="139"/>
        <end position="172"/>
    </location>
</feature>
<dbReference type="SUPFAM" id="SSF52540">
    <property type="entry name" value="P-loop containing nucleoside triphosphate hydrolases"/>
    <property type="match status" value="1"/>
</dbReference>
<keyword evidence="2" id="KW-0677">Repeat</keyword>
<dbReference type="Gene3D" id="3.40.50.300">
    <property type="entry name" value="P-loop containing nucleotide triphosphate hydrolases"/>
    <property type="match status" value="1"/>
</dbReference>
<protein>
    <submittedName>
        <fullName evidence="5">Sulfotransferase</fullName>
    </submittedName>
</protein>
<dbReference type="Proteomes" id="UP001236500">
    <property type="component" value="Chromosome"/>
</dbReference>
<organism evidence="5 6">
    <name type="scientific">Microbulbifer bruguierae</name>
    <dbReference type="NCBI Taxonomy" id="3029061"/>
    <lineage>
        <taxon>Bacteria</taxon>
        <taxon>Pseudomonadati</taxon>
        <taxon>Pseudomonadota</taxon>
        <taxon>Gammaproteobacteria</taxon>
        <taxon>Cellvibrionales</taxon>
        <taxon>Microbulbiferaceae</taxon>
        <taxon>Microbulbifer</taxon>
    </lineage>
</organism>
<dbReference type="Pfam" id="PF07719">
    <property type="entry name" value="TPR_2"/>
    <property type="match status" value="1"/>
</dbReference>
<keyword evidence="6" id="KW-1185">Reference proteome</keyword>
<dbReference type="InterPro" id="IPR011990">
    <property type="entry name" value="TPR-like_helical_dom_sf"/>
</dbReference>
<feature type="repeat" description="TPR" evidence="4">
    <location>
        <begin position="37"/>
        <end position="70"/>
    </location>
</feature>
<dbReference type="Pfam" id="PF13469">
    <property type="entry name" value="Sulfotransfer_3"/>
    <property type="match status" value="1"/>
</dbReference>
<dbReference type="EMBL" id="CP118605">
    <property type="protein sequence ID" value="WGL16509.1"/>
    <property type="molecule type" value="Genomic_DNA"/>
</dbReference>
<dbReference type="SMART" id="SM00028">
    <property type="entry name" value="TPR"/>
    <property type="match status" value="2"/>
</dbReference>